<protein>
    <recommendedName>
        <fullName evidence="7">Copper resistance protein D domain-containing protein</fullName>
    </recommendedName>
</protein>
<evidence type="ECO:0000313" key="8">
    <source>
        <dbReference type="EMBL" id="TVT27100.1"/>
    </source>
</evidence>
<feature type="domain" description="Copper resistance protein D" evidence="7">
    <location>
        <begin position="175"/>
        <end position="280"/>
    </location>
</feature>
<keyword evidence="5 6" id="KW-0472">Membrane</keyword>
<dbReference type="OrthoDB" id="2387346at2"/>
<evidence type="ECO:0000256" key="6">
    <source>
        <dbReference type="SAM" id="Phobius"/>
    </source>
</evidence>
<sequence length="381" mass="43137">MLLVSLTEFILYICFSLLIGSLILYIVPEDKRTTLNVPKKLLYLTAILIPITVFFPVFRTASILAGDMGLWSTLMNVILTFEIGKAWLFISFISIILIFVLRARHLTEKLHLKMWALVLTLLMLFGYTNSAHAATITEWQGFIVHTLHFMSISIWIGILFVISWFSKDKHNWTPFLKWFTPVAIICLAIAIITGYFTMEIDIDSYDDVNASVLQEYQNSLIVNYGQALVLKHIFIISLVIFALINGFLFRKQQNNASFNPLKWARLESIYALVVFGLTAFMGQSWPPHQIYSLVKTEGASPLFNALYDGDIVNTIQNAEQGGVFNVTMSFALENYLLFALGLLFLLLTIYSAVRKKSVFASTFSSLLMSISIYVGIILGVQ</sequence>
<dbReference type="Proteomes" id="UP000315103">
    <property type="component" value="Unassembled WGS sequence"/>
</dbReference>
<dbReference type="PANTHER" id="PTHR34820">
    <property type="entry name" value="INNER MEMBRANE PROTEIN YEBZ"/>
    <property type="match status" value="1"/>
</dbReference>
<evidence type="ECO:0000259" key="7">
    <source>
        <dbReference type="Pfam" id="PF05425"/>
    </source>
</evidence>
<evidence type="ECO:0000256" key="3">
    <source>
        <dbReference type="ARBA" id="ARBA00022692"/>
    </source>
</evidence>
<dbReference type="RefSeq" id="WP_145290249.1">
    <property type="nucleotide sequence ID" value="NZ_VMSJ01000005.1"/>
</dbReference>
<keyword evidence="2" id="KW-1003">Cell membrane</keyword>
<dbReference type="AlphaFoldDB" id="A0A558AS68"/>
<dbReference type="GO" id="GO:0006825">
    <property type="term" value="P:copper ion transport"/>
    <property type="evidence" value="ECO:0007669"/>
    <property type="project" value="InterPro"/>
</dbReference>
<dbReference type="GO" id="GO:0005886">
    <property type="term" value="C:plasma membrane"/>
    <property type="evidence" value="ECO:0007669"/>
    <property type="project" value="UniProtKB-SubCell"/>
</dbReference>
<feature type="transmembrane region" description="Helical" evidence="6">
    <location>
        <begin position="178"/>
        <end position="198"/>
    </location>
</feature>
<feature type="transmembrane region" description="Helical" evidence="6">
    <location>
        <begin position="142"/>
        <end position="166"/>
    </location>
</feature>
<feature type="transmembrane region" description="Helical" evidence="6">
    <location>
        <begin position="78"/>
        <end position="100"/>
    </location>
</feature>
<comment type="subcellular location">
    <subcellularLocation>
        <location evidence="1">Cell membrane</location>
        <topology evidence="1">Multi-pass membrane protein</topology>
    </subcellularLocation>
</comment>
<feature type="transmembrane region" description="Helical" evidence="6">
    <location>
        <begin position="229"/>
        <end position="248"/>
    </location>
</feature>
<feature type="transmembrane region" description="Helical" evidence="6">
    <location>
        <begin position="6"/>
        <end position="28"/>
    </location>
</feature>
<comment type="caution">
    <text evidence="8">The sequence shown here is derived from an EMBL/GenBank/DDBJ whole genome shotgun (WGS) entry which is preliminary data.</text>
</comment>
<evidence type="ECO:0000256" key="2">
    <source>
        <dbReference type="ARBA" id="ARBA00022475"/>
    </source>
</evidence>
<evidence type="ECO:0000256" key="5">
    <source>
        <dbReference type="ARBA" id="ARBA00023136"/>
    </source>
</evidence>
<feature type="transmembrane region" description="Helical" evidence="6">
    <location>
        <begin position="40"/>
        <end position="58"/>
    </location>
</feature>
<feature type="transmembrane region" description="Helical" evidence="6">
    <location>
        <begin position="269"/>
        <end position="286"/>
    </location>
</feature>
<keyword evidence="9" id="KW-1185">Reference proteome</keyword>
<organism evidence="8 9">
    <name type="scientific">Salinicoccus cyprini</name>
    <dbReference type="NCBI Taxonomy" id="2493691"/>
    <lineage>
        <taxon>Bacteria</taxon>
        <taxon>Bacillati</taxon>
        <taxon>Bacillota</taxon>
        <taxon>Bacilli</taxon>
        <taxon>Bacillales</taxon>
        <taxon>Staphylococcaceae</taxon>
        <taxon>Salinicoccus</taxon>
    </lineage>
</organism>
<dbReference type="Pfam" id="PF05425">
    <property type="entry name" value="CopD"/>
    <property type="match status" value="1"/>
</dbReference>
<dbReference type="EMBL" id="VMSJ01000005">
    <property type="protein sequence ID" value="TVT27100.1"/>
    <property type="molecule type" value="Genomic_DNA"/>
</dbReference>
<evidence type="ECO:0000256" key="4">
    <source>
        <dbReference type="ARBA" id="ARBA00022989"/>
    </source>
</evidence>
<accession>A0A558AS68</accession>
<name>A0A558AS68_9STAP</name>
<feature type="transmembrane region" description="Helical" evidence="6">
    <location>
        <begin position="358"/>
        <end position="380"/>
    </location>
</feature>
<dbReference type="InterPro" id="IPR032694">
    <property type="entry name" value="CopC/D"/>
</dbReference>
<proteinExistence type="predicted"/>
<reference evidence="8 9" key="1">
    <citation type="submission" date="2019-07" db="EMBL/GenBank/DDBJ databases">
        <title>Salinicoccus cyprini sp. nov., isolated from gastro-intestinal tract of mirror carp, Cyprinus carpio var. specularis, collected from Gobind Sagar Reservoir, Himachal Pradesh, India.</title>
        <authorList>
            <person name="Talwar C."/>
            <person name="Singh A.K."/>
            <person name="Lal R."/>
            <person name="Negi R.K."/>
        </authorList>
    </citation>
    <scope>NUCLEOTIDE SEQUENCE [LARGE SCALE GENOMIC DNA]</scope>
    <source>
        <strain evidence="8 9">CT19</strain>
    </source>
</reference>
<dbReference type="InterPro" id="IPR008457">
    <property type="entry name" value="Cu-R_CopD_dom"/>
</dbReference>
<feature type="transmembrane region" description="Helical" evidence="6">
    <location>
        <begin position="112"/>
        <end position="130"/>
    </location>
</feature>
<gene>
    <name evidence="8" type="ORF">FO441_11440</name>
</gene>
<keyword evidence="4 6" id="KW-1133">Transmembrane helix</keyword>
<dbReference type="PANTHER" id="PTHR34820:SF4">
    <property type="entry name" value="INNER MEMBRANE PROTEIN YEBZ"/>
    <property type="match status" value="1"/>
</dbReference>
<keyword evidence="3 6" id="KW-0812">Transmembrane</keyword>
<evidence type="ECO:0000313" key="9">
    <source>
        <dbReference type="Proteomes" id="UP000315103"/>
    </source>
</evidence>
<evidence type="ECO:0000256" key="1">
    <source>
        <dbReference type="ARBA" id="ARBA00004651"/>
    </source>
</evidence>
<feature type="transmembrane region" description="Helical" evidence="6">
    <location>
        <begin position="335"/>
        <end position="353"/>
    </location>
</feature>